<dbReference type="AlphaFoldDB" id="A0A1M7K073"/>
<organism evidence="2 3">
    <name type="scientific">Chitinophaga jiangningensis</name>
    <dbReference type="NCBI Taxonomy" id="1419482"/>
    <lineage>
        <taxon>Bacteria</taxon>
        <taxon>Pseudomonadati</taxon>
        <taxon>Bacteroidota</taxon>
        <taxon>Chitinophagia</taxon>
        <taxon>Chitinophagales</taxon>
        <taxon>Chitinophagaceae</taxon>
        <taxon>Chitinophaga</taxon>
    </lineage>
</organism>
<reference evidence="2 3" key="1">
    <citation type="submission" date="2016-11" db="EMBL/GenBank/DDBJ databases">
        <authorList>
            <person name="Jaros S."/>
            <person name="Januszkiewicz K."/>
            <person name="Wedrychowicz H."/>
        </authorList>
    </citation>
    <scope>NUCLEOTIDE SEQUENCE [LARGE SCALE GENOMIC DNA]</scope>
    <source>
        <strain evidence="2 3">DSM 27406</strain>
    </source>
</reference>
<evidence type="ECO:0000313" key="3">
    <source>
        <dbReference type="Proteomes" id="UP000184420"/>
    </source>
</evidence>
<dbReference type="STRING" id="1419482.SAMN05444266_10991"/>
<proteinExistence type="predicted"/>
<evidence type="ECO:0000259" key="1">
    <source>
        <dbReference type="Pfam" id="PF00149"/>
    </source>
</evidence>
<dbReference type="InterPro" id="IPR004843">
    <property type="entry name" value="Calcineurin-like_PHP"/>
</dbReference>
<dbReference type="PANTHER" id="PTHR42850">
    <property type="entry name" value="METALLOPHOSPHOESTERASE"/>
    <property type="match status" value="1"/>
</dbReference>
<dbReference type="Proteomes" id="UP000184420">
    <property type="component" value="Unassembled WGS sequence"/>
</dbReference>
<evidence type="ECO:0000313" key="2">
    <source>
        <dbReference type="EMBL" id="SHM58605.1"/>
    </source>
</evidence>
<dbReference type="GO" id="GO:0110154">
    <property type="term" value="P:RNA decapping"/>
    <property type="evidence" value="ECO:0007669"/>
    <property type="project" value="TreeGrafter"/>
</dbReference>
<sequence>MSKRIIAIGDIHGGLKALVQLLEKIQPTPDDQLIFLGDYVDGWSESAQVIDLLLVLREKLPCIFIKGNHDAHCESWLMGQPLNPRWLTGHGYSTIRSYDSYSAAQKLAHLEFFRNMQYFHIDEANRLYVHGGFTAANGPVYEEDNAVLTKDRTLWELARLTANRAAGHPMAYPKKLQLFHEIYVGHTPTLNYNCFEPMNACNMWNIDTGAGFYGRLSAIDVTTKEVVQTDVVMTLYPGERGRN</sequence>
<dbReference type="GO" id="GO:0008803">
    <property type="term" value="F:bis(5'-nucleosyl)-tetraphosphatase (symmetrical) activity"/>
    <property type="evidence" value="ECO:0007669"/>
    <property type="project" value="TreeGrafter"/>
</dbReference>
<dbReference type="RefSeq" id="WP_073085510.1">
    <property type="nucleotide sequence ID" value="NZ_FRBL01000009.1"/>
</dbReference>
<dbReference type="CDD" id="cd00144">
    <property type="entry name" value="MPP_PPP_family"/>
    <property type="match status" value="1"/>
</dbReference>
<dbReference type="OrthoDB" id="9808081at2"/>
<dbReference type="GO" id="GO:0005737">
    <property type="term" value="C:cytoplasm"/>
    <property type="evidence" value="ECO:0007669"/>
    <property type="project" value="TreeGrafter"/>
</dbReference>
<feature type="domain" description="Calcineurin-like phosphoesterase" evidence="1">
    <location>
        <begin position="4"/>
        <end position="190"/>
    </location>
</feature>
<dbReference type="InterPro" id="IPR050126">
    <property type="entry name" value="Ap4A_hydrolase"/>
</dbReference>
<accession>A0A1M7K073</accession>
<dbReference type="GO" id="GO:0016791">
    <property type="term" value="F:phosphatase activity"/>
    <property type="evidence" value="ECO:0007669"/>
    <property type="project" value="TreeGrafter"/>
</dbReference>
<dbReference type="InterPro" id="IPR029052">
    <property type="entry name" value="Metallo-depent_PP-like"/>
</dbReference>
<dbReference type="Pfam" id="PF00149">
    <property type="entry name" value="Metallophos"/>
    <property type="match status" value="1"/>
</dbReference>
<dbReference type="SUPFAM" id="SSF56300">
    <property type="entry name" value="Metallo-dependent phosphatases"/>
    <property type="match status" value="1"/>
</dbReference>
<dbReference type="PANTHER" id="PTHR42850:SF4">
    <property type="entry name" value="ZINC-DEPENDENT ENDOPOLYPHOSPHATASE"/>
    <property type="match status" value="1"/>
</dbReference>
<dbReference type="PRINTS" id="PR00114">
    <property type="entry name" value="STPHPHTASE"/>
</dbReference>
<protein>
    <submittedName>
        <fullName evidence="2">Serine/threonine protein phosphatase 1</fullName>
    </submittedName>
</protein>
<name>A0A1M7K073_9BACT</name>
<gene>
    <name evidence="2" type="ORF">SAMN05444266_10991</name>
</gene>
<dbReference type="EMBL" id="FRBL01000009">
    <property type="protein sequence ID" value="SHM58605.1"/>
    <property type="molecule type" value="Genomic_DNA"/>
</dbReference>
<dbReference type="InterPro" id="IPR006186">
    <property type="entry name" value="Ser/Thr-sp_prot-phosphatase"/>
</dbReference>
<keyword evidence="3" id="KW-1185">Reference proteome</keyword>
<dbReference type="Gene3D" id="3.60.21.10">
    <property type="match status" value="1"/>
</dbReference>